<dbReference type="Proteomes" id="UP001370348">
    <property type="component" value="Chromosome"/>
</dbReference>
<gene>
    <name evidence="1" type="ORF">LZC94_21315</name>
</gene>
<evidence type="ECO:0000313" key="1">
    <source>
        <dbReference type="EMBL" id="WXB19751.1"/>
    </source>
</evidence>
<protein>
    <submittedName>
        <fullName evidence="1">DUF4275 family protein</fullName>
    </submittedName>
</protein>
<accession>A0ABZ2MB77</accession>
<sequence length="164" mass="18866">MSITGMHREDLVAGLESWLRDLHGTPIQLEQRELWKVHKAWRERFTPTRIADRRVRAPDLWITLASGEDAAEREFAAVSAYEQRRGDAFIVILGYEELGFRCTGADIPKYDEIRDLMDHWKISDIYIIAPSFEWTFVVTNEQDAYGGPFFVVAVMDDPDVGDMG</sequence>
<reference evidence="1 2" key="1">
    <citation type="submission" date="2021-12" db="EMBL/GenBank/DDBJ databases">
        <title>Discovery of the Pendulisporaceae a myxobacterial family with distinct sporulation behavior and unique specialized metabolism.</title>
        <authorList>
            <person name="Garcia R."/>
            <person name="Popoff A."/>
            <person name="Bader C.D."/>
            <person name="Loehr J."/>
            <person name="Walesch S."/>
            <person name="Walt C."/>
            <person name="Boldt J."/>
            <person name="Bunk B."/>
            <person name="Haeckl F.J.F.P.J."/>
            <person name="Gunesch A.P."/>
            <person name="Birkelbach J."/>
            <person name="Nuebel U."/>
            <person name="Pietschmann T."/>
            <person name="Bach T."/>
            <person name="Mueller R."/>
        </authorList>
    </citation>
    <scope>NUCLEOTIDE SEQUENCE [LARGE SCALE GENOMIC DNA]</scope>
    <source>
        <strain evidence="1 2">MSr11954</strain>
    </source>
</reference>
<organism evidence="1 2">
    <name type="scientific">Pendulispora albinea</name>
    <dbReference type="NCBI Taxonomy" id="2741071"/>
    <lineage>
        <taxon>Bacteria</taxon>
        <taxon>Pseudomonadati</taxon>
        <taxon>Myxococcota</taxon>
        <taxon>Myxococcia</taxon>
        <taxon>Myxococcales</taxon>
        <taxon>Sorangiineae</taxon>
        <taxon>Pendulisporaceae</taxon>
        <taxon>Pendulispora</taxon>
    </lineage>
</organism>
<dbReference type="RefSeq" id="WP_394829346.1">
    <property type="nucleotide sequence ID" value="NZ_CP089984.1"/>
</dbReference>
<keyword evidence="2" id="KW-1185">Reference proteome</keyword>
<dbReference type="EMBL" id="CP089984">
    <property type="protein sequence ID" value="WXB19751.1"/>
    <property type="molecule type" value="Genomic_DNA"/>
</dbReference>
<name>A0ABZ2MB77_9BACT</name>
<proteinExistence type="predicted"/>
<evidence type="ECO:0000313" key="2">
    <source>
        <dbReference type="Proteomes" id="UP001370348"/>
    </source>
</evidence>